<evidence type="ECO:0000313" key="3">
    <source>
        <dbReference type="Proteomes" id="UP000008065"/>
    </source>
</evidence>
<dbReference type="AlphaFoldDB" id="F8N4M3"/>
<dbReference type="GeneID" id="20825020"/>
<proteinExistence type="predicted"/>
<dbReference type="HOGENOM" id="CLU_2923203_0_0_1"/>
<dbReference type="RefSeq" id="XP_009857152.1">
    <property type="nucleotide sequence ID" value="XM_009858850.1"/>
</dbReference>
<dbReference type="EMBL" id="GL891382">
    <property type="protein sequence ID" value="EGO53561.1"/>
    <property type="molecule type" value="Genomic_DNA"/>
</dbReference>
<accession>F8N4M3</accession>
<evidence type="ECO:0000256" key="1">
    <source>
        <dbReference type="SAM" id="MobiDB-lite"/>
    </source>
</evidence>
<dbReference type="KEGG" id="nte:NEUTE1DRAFT126839"/>
<name>F8N4M3_NEUT8</name>
<dbReference type="VEuPathDB" id="FungiDB:NEUTE1DRAFT_126839"/>
<dbReference type="Proteomes" id="UP000008065">
    <property type="component" value="Unassembled WGS sequence"/>
</dbReference>
<reference evidence="3" key="1">
    <citation type="journal article" date="2011" name="Genetics">
        <title>Massive changes in genome architecture accompany the transition to self-fertility in the filamentous fungus Neurospora tetrasperma.</title>
        <authorList>
            <person name="Ellison C.E."/>
            <person name="Stajich J.E."/>
            <person name="Jacobson D.J."/>
            <person name="Natvig D.O."/>
            <person name="Lapidus A."/>
            <person name="Foster B."/>
            <person name="Aerts A."/>
            <person name="Riley R."/>
            <person name="Lindquist E.A."/>
            <person name="Grigoriev I.V."/>
            <person name="Taylor J.W."/>
        </authorList>
    </citation>
    <scope>NUCLEOTIDE SEQUENCE [LARGE SCALE GENOMIC DNA]</scope>
    <source>
        <strain evidence="3">FGSC 2508 / P0657</strain>
    </source>
</reference>
<gene>
    <name evidence="2" type="ORF">NEUTE1DRAFT_126839</name>
</gene>
<keyword evidence="3" id="KW-1185">Reference proteome</keyword>
<protein>
    <submittedName>
        <fullName evidence="2">Uncharacterized protein</fullName>
    </submittedName>
</protein>
<evidence type="ECO:0000313" key="2">
    <source>
        <dbReference type="EMBL" id="EGO53561.1"/>
    </source>
</evidence>
<organism evidence="2 3">
    <name type="scientific">Neurospora tetrasperma (strain FGSC 2508 / ATCC MYA-4615 / P0657)</name>
    <dbReference type="NCBI Taxonomy" id="510951"/>
    <lineage>
        <taxon>Eukaryota</taxon>
        <taxon>Fungi</taxon>
        <taxon>Dikarya</taxon>
        <taxon>Ascomycota</taxon>
        <taxon>Pezizomycotina</taxon>
        <taxon>Sordariomycetes</taxon>
        <taxon>Sordariomycetidae</taxon>
        <taxon>Sordariales</taxon>
        <taxon>Sordariaceae</taxon>
        <taxon>Neurospora</taxon>
    </lineage>
</organism>
<feature type="region of interest" description="Disordered" evidence="1">
    <location>
        <begin position="35"/>
        <end position="61"/>
    </location>
</feature>
<sequence length="61" mass="7143">MRDEARPVHMRKKPMEVGAEASVWLCPDCERPGLLREATDTSNESRAETLMEEDRERKRKN</sequence>